<dbReference type="SUPFAM" id="SSF52833">
    <property type="entry name" value="Thioredoxin-like"/>
    <property type="match status" value="1"/>
</dbReference>
<feature type="domain" description="Spermatogenesis-associated protein 20-like TRX" evidence="1">
    <location>
        <begin position="6"/>
        <end position="162"/>
    </location>
</feature>
<dbReference type="Proteomes" id="UP001156870">
    <property type="component" value="Unassembled WGS sequence"/>
</dbReference>
<dbReference type="AlphaFoldDB" id="A0AA37TAM5"/>
<dbReference type="Gene3D" id="3.40.30.10">
    <property type="entry name" value="Glutaredoxin"/>
    <property type="match status" value="1"/>
</dbReference>
<sequence>MQLERNALDIETSPYLQQHKDQPVRWQAWSAVVLEVASRLDKPIFLSIGYSASHWCHAMAKETFSDHFVASLLNEHFVCIKVDREERPDIDDVYQIGHQLLSGRPGGWPLTLFLCPHTHYPFIAGTYYPRESNSAQLGFVDLIERVIRFYRDEKAQRSKMLKHVKDGYAHIDDGLLPKGETANLSMEPIQLAVKNLLKQADTINGGFGVAPKFALGFQLERLLSAHYEDSPLGRDAKQHLHRTLTIMTKGGIRDMLAGGFFRYSTDATWSIPHFEKMLSDNALLLAVYADASHCLTSPLFAKTARGIARWMMMDMLTEQGAFLGSMDADSDLGEGGYYCWETEELKQVLSEIEFSVLQILCRWEGRPNFFGRWHLQVVRRTKDAIDALKLSEKEVNTHYRNGLMKLLKVRQSRVIPSRDAKIVTSSNAQAIRSLVIAGRVLQEPSMIETAVRCLDFLQDFLWRDDCLYATWQEGKAKVEGFLDDYLFTMEALLEMLQTRWRDKDYRWLMSLATAVMARFSASGQGGFFFSSLGHEHLICRPRSWYDRASPAGNGVAARVFARLAWLTSDIDYCEISKSIVSTAWPMIQRHPECHSSLLDGLAEVMQPTVTVFLRGDSAMAWQRALVEHFGRRIMTFAVEEATVDSPPSIQSLENNSALMTIGASQKTYYQALDELTTAVEIALEMQADEASESKSLVSTLA</sequence>
<dbReference type="PANTHER" id="PTHR42899">
    <property type="entry name" value="SPERMATOGENESIS-ASSOCIATED PROTEIN 20"/>
    <property type="match status" value="1"/>
</dbReference>
<protein>
    <recommendedName>
        <fullName evidence="1">Spermatogenesis-associated protein 20-like TRX domain-containing protein</fullName>
    </recommendedName>
</protein>
<reference evidence="2 3" key="1">
    <citation type="journal article" date="2014" name="Int. J. Syst. Evol. Microbiol.">
        <title>Complete genome sequence of Corynebacterium casei LMG S-19264T (=DSM 44701T), isolated from a smear-ripened cheese.</title>
        <authorList>
            <consortium name="US DOE Joint Genome Institute (JGI-PGF)"/>
            <person name="Walter F."/>
            <person name="Albersmeier A."/>
            <person name="Kalinowski J."/>
            <person name="Ruckert C."/>
        </authorList>
    </citation>
    <scope>NUCLEOTIDE SEQUENCE [LARGE SCALE GENOMIC DNA]</scope>
    <source>
        <strain evidence="2 3">NBRC 110095</strain>
    </source>
</reference>
<keyword evidence="3" id="KW-1185">Reference proteome</keyword>
<dbReference type="CDD" id="cd02955">
    <property type="entry name" value="SSP411"/>
    <property type="match status" value="1"/>
</dbReference>
<dbReference type="Pfam" id="PF03190">
    <property type="entry name" value="Thioredox_DsbH"/>
    <property type="match status" value="1"/>
</dbReference>
<evidence type="ECO:0000259" key="1">
    <source>
        <dbReference type="Pfam" id="PF03190"/>
    </source>
</evidence>
<dbReference type="InterPro" id="IPR024705">
    <property type="entry name" value="Ssp411"/>
</dbReference>
<evidence type="ECO:0000313" key="3">
    <source>
        <dbReference type="Proteomes" id="UP001156870"/>
    </source>
</evidence>
<dbReference type="InterPro" id="IPR004879">
    <property type="entry name" value="Ssp411-like_TRX"/>
</dbReference>
<dbReference type="RefSeq" id="WP_232593546.1">
    <property type="nucleotide sequence ID" value="NZ_BSPD01000062.1"/>
</dbReference>
<dbReference type="PANTHER" id="PTHR42899:SF1">
    <property type="entry name" value="SPERMATOGENESIS-ASSOCIATED PROTEIN 20"/>
    <property type="match status" value="1"/>
</dbReference>
<gene>
    <name evidence="2" type="primary">yyaL</name>
    <name evidence="2" type="ORF">GCM10007877_26400</name>
</gene>
<dbReference type="PIRSF" id="PIRSF006402">
    <property type="entry name" value="UCP006402_thioredoxin"/>
    <property type="match status" value="1"/>
</dbReference>
<dbReference type="EMBL" id="BSPD01000062">
    <property type="protein sequence ID" value="GLS26921.1"/>
    <property type="molecule type" value="Genomic_DNA"/>
</dbReference>
<dbReference type="InterPro" id="IPR008928">
    <property type="entry name" value="6-hairpin_glycosidase_sf"/>
</dbReference>
<organism evidence="2 3">
    <name type="scientific">Marinibactrum halimedae</name>
    <dbReference type="NCBI Taxonomy" id="1444977"/>
    <lineage>
        <taxon>Bacteria</taxon>
        <taxon>Pseudomonadati</taxon>
        <taxon>Pseudomonadota</taxon>
        <taxon>Gammaproteobacteria</taxon>
        <taxon>Cellvibrionales</taxon>
        <taxon>Cellvibrionaceae</taxon>
        <taxon>Marinibactrum</taxon>
    </lineage>
</organism>
<evidence type="ECO:0000313" key="2">
    <source>
        <dbReference type="EMBL" id="GLS26921.1"/>
    </source>
</evidence>
<name>A0AA37TAM5_9GAMM</name>
<dbReference type="GO" id="GO:0005975">
    <property type="term" value="P:carbohydrate metabolic process"/>
    <property type="evidence" value="ECO:0007669"/>
    <property type="project" value="InterPro"/>
</dbReference>
<dbReference type="InterPro" id="IPR036249">
    <property type="entry name" value="Thioredoxin-like_sf"/>
</dbReference>
<proteinExistence type="predicted"/>
<dbReference type="SUPFAM" id="SSF48208">
    <property type="entry name" value="Six-hairpin glycosidases"/>
    <property type="match status" value="1"/>
</dbReference>
<accession>A0AA37TAM5</accession>
<comment type="caution">
    <text evidence="2">The sequence shown here is derived from an EMBL/GenBank/DDBJ whole genome shotgun (WGS) entry which is preliminary data.</text>
</comment>